<gene>
    <name evidence="2" type="ORF">SAMN05216386_1869</name>
</gene>
<sequence>MKEFKVSPGQARITELTVFLGKQVMWIEGISKFFKYERPVLLLITPTLSEYRIFCLLPWLALPGDRLPMG</sequence>
<organism evidence="2 3">
    <name type="scientific">Nitrosospira briensis</name>
    <dbReference type="NCBI Taxonomy" id="35799"/>
    <lineage>
        <taxon>Bacteria</taxon>
        <taxon>Pseudomonadati</taxon>
        <taxon>Pseudomonadota</taxon>
        <taxon>Betaproteobacteria</taxon>
        <taxon>Nitrosomonadales</taxon>
        <taxon>Nitrosomonadaceae</taxon>
        <taxon>Nitrosospira</taxon>
    </lineage>
</organism>
<feature type="transmembrane region" description="Helical" evidence="1">
    <location>
        <begin position="40"/>
        <end position="61"/>
    </location>
</feature>
<dbReference type="EMBL" id="FOVJ01000003">
    <property type="protein sequence ID" value="SFN79581.1"/>
    <property type="molecule type" value="Genomic_DNA"/>
</dbReference>
<name>A0A1I5BZ22_9PROT</name>
<dbReference type="AlphaFoldDB" id="A0A1I5BZ22"/>
<dbReference type="Proteomes" id="UP000183107">
    <property type="component" value="Unassembled WGS sequence"/>
</dbReference>
<evidence type="ECO:0000313" key="3">
    <source>
        <dbReference type="Proteomes" id="UP000183107"/>
    </source>
</evidence>
<keyword evidence="1" id="KW-1133">Transmembrane helix</keyword>
<protein>
    <submittedName>
        <fullName evidence="2">Uncharacterized protein</fullName>
    </submittedName>
</protein>
<keyword evidence="1" id="KW-0472">Membrane</keyword>
<keyword evidence="1" id="KW-0812">Transmembrane</keyword>
<proteinExistence type="predicted"/>
<keyword evidence="3" id="KW-1185">Reference proteome</keyword>
<reference evidence="3" key="1">
    <citation type="submission" date="2016-10" db="EMBL/GenBank/DDBJ databases">
        <authorList>
            <person name="Varghese N."/>
        </authorList>
    </citation>
    <scope>NUCLEOTIDE SEQUENCE [LARGE SCALE GENOMIC DNA]</scope>
    <source>
        <strain evidence="3">Nsp8</strain>
    </source>
</reference>
<evidence type="ECO:0000313" key="2">
    <source>
        <dbReference type="EMBL" id="SFN79581.1"/>
    </source>
</evidence>
<accession>A0A1I5BZ22</accession>
<evidence type="ECO:0000256" key="1">
    <source>
        <dbReference type="SAM" id="Phobius"/>
    </source>
</evidence>